<dbReference type="Proteomes" id="UP000270581">
    <property type="component" value="Unassembled WGS sequence"/>
</dbReference>
<sequence length="267" mass="28429">MPLAEHDGVEIAYEVRGQASAPTVVFCEGLGYGRWMWQWQADALADEYRVVLWDNRGTGESTVPDPPYSIEAMAGDLEAVLDATDTTAAHVVGASMGGMVALQYALAYDRAASLTLACTSPGGDDAVPTPDETMARMFDVPEGATEREAIRHKMAPAVTDGFMDANPDLIESIIDARVDSDAPPVAREAQAGAVAAFDVADRLDDVAVPTLVMHGTADRVLPVENSELLLDGIDDADAMIVEGGSHLFFIEEADRVNERLSAFLTDG</sequence>
<name>A0AAJ4R8U3_9EURY</name>
<gene>
    <name evidence="2" type="ORF">Nmn1133_06400</name>
</gene>
<proteinExistence type="predicted"/>
<dbReference type="PANTHER" id="PTHR43433">
    <property type="entry name" value="HYDROLASE, ALPHA/BETA FOLD FAMILY PROTEIN"/>
    <property type="match status" value="1"/>
</dbReference>
<evidence type="ECO:0000259" key="1">
    <source>
        <dbReference type="Pfam" id="PF00561"/>
    </source>
</evidence>
<comment type="caution">
    <text evidence="2">The sequence shown here is derived from an EMBL/GenBank/DDBJ whole genome shotgun (WGS) entry which is preliminary data.</text>
</comment>
<dbReference type="InterPro" id="IPR029058">
    <property type="entry name" value="AB_hydrolase_fold"/>
</dbReference>
<dbReference type="Gene3D" id="3.40.50.1820">
    <property type="entry name" value="alpha/beta hydrolase"/>
    <property type="match status" value="1"/>
</dbReference>
<dbReference type="EMBL" id="RJJC01000001">
    <property type="protein sequence ID" value="RNJ26335.1"/>
    <property type="molecule type" value="Genomic_DNA"/>
</dbReference>
<evidence type="ECO:0000313" key="2">
    <source>
        <dbReference type="EMBL" id="RNJ26335.1"/>
    </source>
</evidence>
<keyword evidence="3" id="KW-1185">Reference proteome</keyword>
<feature type="domain" description="AB hydrolase-1" evidence="1">
    <location>
        <begin position="22"/>
        <end position="253"/>
    </location>
</feature>
<dbReference type="GO" id="GO:0004806">
    <property type="term" value="F:triacylglycerol lipase activity"/>
    <property type="evidence" value="ECO:0007669"/>
    <property type="project" value="TreeGrafter"/>
</dbReference>
<dbReference type="AlphaFoldDB" id="A0AAJ4R8U3"/>
<organism evidence="2 3">
    <name type="scientific">Halosegnis longus</name>
    <dbReference type="NCBI Taxonomy" id="2216012"/>
    <lineage>
        <taxon>Archaea</taxon>
        <taxon>Methanobacteriati</taxon>
        <taxon>Methanobacteriota</taxon>
        <taxon>Stenosarchaea group</taxon>
        <taxon>Halobacteria</taxon>
        <taxon>Halobacteriales</taxon>
        <taxon>Natronomonadaceae</taxon>
        <taxon>Halosegnis</taxon>
    </lineage>
</organism>
<dbReference type="SUPFAM" id="SSF53474">
    <property type="entry name" value="alpha/beta-Hydrolases"/>
    <property type="match status" value="1"/>
</dbReference>
<accession>A0AAJ4R8U3</accession>
<dbReference type="PANTHER" id="PTHR43433:SF5">
    <property type="entry name" value="AB HYDROLASE-1 DOMAIN-CONTAINING PROTEIN"/>
    <property type="match status" value="1"/>
</dbReference>
<dbReference type="RefSeq" id="WP_075936233.1">
    <property type="nucleotide sequence ID" value="NZ_BDJH01000002.1"/>
</dbReference>
<protein>
    <submittedName>
        <fullName evidence="2">Alpha/beta fold hydrolase</fullName>
    </submittedName>
</protein>
<evidence type="ECO:0000313" key="3">
    <source>
        <dbReference type="Proteomes" id="UP000270581"/>
    </source>
</evidence>
<reference evidence="2 3" key="1">
    <citation type="submission" date="2018-11" db="EMBL/GenBank/DDBJ databases">
        <title>Genome sequences of Natronomonas sp. CBA1133.</title>
        <authorList>
            <person name="Roh S.W."/>
            <person name="Cha I.-T."/>
        </authorList>
    </citation>
    <scope>NUCLEOTIDE SEQUENCE [LARGE SCALE GENOMIC DNA]</scope>
    <source>
        <strain evidence="2 3">CBA1133</strain>
    </source>
</reference>
<dbReference type="PRINTS" id="PR00111">
    <property type="entry name" value="ABHYDROLASE"/>
</dbReference>
<dbReference type="InterPro" id="IPR000073">
    <property type="entry name" value="AB_hydrolase_1"/>
</dbReference>
<dbReference type="GO" id="GO:0046503">
    <property type="term" value="P:glycerolipid catabolic process"/>
    <property type="evidence" value="ECO:0007669"/>
    <property type="project" value="TreeGrafter"/>
</dbReference>
<dbReference type="InterPro" id="IPR050471">
    <property type="entry name" value="AB_hydrolase"/>
</dbReference>
<dbReference type="Pfam" id="PF00561">
    <property type="entry name" value="Abhydrolase_1"/>
    <property type="match status" value="1"/>
</dbReference>
<keyword evidence="2" id="KW-0378">Hydrolase</keyword>